<feature type="coiled-coil region" evidence="1">
    <location>
        <begin position="1166"/>
        <end position="1225"/>
    </location>
</feature>
<feature type="region of interest" description="Disordered" evidence="2">
    <location>
        <begin position="135"/>
        <end position="154"/>
    </location>
</feature>
<organism evidence="3 4">
    <name type="scientific">Sistotremastrum niveocremeum HHB9708</name>
    <dbReference type="NCBI Taxonomy" id="1314777"/>
    <lineage>
        <taxon>Eukaryota</taxon>
        <taxon>Fungi</taxon>
        <taxon>Dikarya</taxon>
        <taxon>Basidiomycota</taxon>
        <taxon>Agaricomycotina</taxon>
        <taxon>Agaricomycetes</taxon>
        <taxon>Sistotremastrales</taxon>
        <taxon>Sistotremastraceae</taxon>
        <taxon>Sertulicium</taxon>
        <taxon>Sertulicium niveocremeum</taxon>
    </lineage>
</organism>
<dbReference type="STRING" id="1314777.A0A164TBB8"/>
<keyword evidence="4" id="KW-1185">Reference proteome</keyword>
<evidence type="ECO:0000256" key="2">
    <source>
        <dbReference type="SAM" id="MobiDB-lite"/>
    </source>
</evidence>
<evidence type="ECO:0000313" key="3">
    <source>
        <dbReference type="EMBL" id="KZS92233.1"/>
    </source>
</evidence>
<proteinExistence type="predicted"/>
<reference evidence="3 4" key="1">
    <citation type="journal article" date="2016" name="Mol. Biol. Evol.">
        <title>Comparative Genomics of Early-Diverging Mushroom-Forming Fungi Provides Insights into the Origins of Lignocellulose Decay Capabilities.</title>
        <authorList>
            <person name="Nagy L.G."/>
            <person name="Riley R."/>
            <person name="Tritt A."/>
            <person name="Adam C."/>
            <person name="Daum C."/>
            <person name="Floudas D."/>
            <person name="Sun H."/>
            <person name="Yadav J.S."/>
            <person name="Pangilinan J."/>
            <person name="Larsson K.H."/>
            <person name="Matsuura K."/>
            <person name="Barry K."/>
            <person name="Labutti K."/>
            <person name="Kuo R."/>
            <person name="Ohm R.A."/>
            <person name="Bhattacharya S.S."/>
            <person name="Shirouzu T."/>
            <person name="Yoshinaga Y."/>
            <person name="Martin F.M."/>
            <person name="Grigoriev I.V."/>
            <person name="Hibbett D.S."/>
        </authorList>
    </citation>
    <scope>NUCLEOTIDE SEQUENCE [LARGE SCALE GENOMIC DNA]</scope>
    <source>
        <strain evidence="3 4">HHB9708</strain>
    </source>
</reference>
<gene>
    <name evidence="3" type="ORF">SISNIDRAFT_486766</name>
</gene>
<feature type="coiled-coil region" evidence="1">
    <location>
        <begin position="1054"/>
        <end position="1139"/>
    </location>
</feature>
<feature type="compositionally biased region" description="Polar residues" evidence="2">
    <location>
        <begin position="135"/>
        <end position="148"/>
    </location>
</feature>
<sequence>MDTHPPCCTLRSLRRQEAQNRKAYKSVATTRIPVSLSISGTLRIFDDTGATIHPRASIVRILAEEAQHQDVLEVPPEDRLQVPTVCADSSMDPSATAEPSLTQASDAAHITSPSVNPHPDHVAWSAVANGDDTTTVHGATISSPSITFQPPDRILSKLRTQPTDDERSKAPDATSEHPPPDGFILNGTIELFGISGLKADFYSHHGPVSAAVDLTDGTIPIYQTALLDKDLRLSTIFPEFSGTDFNVFNFKETTFTYQNIPVDRTKDVGLTIEAVIVFDSSYGKLHDVLSKFLGVADPTLRVGCTLGIDADWHEPLQLSSFAVEGVFPSINPPPLNGLTFTSIGARLIGFHCVNYSPAQTSTKEYGYALFGTLNLSIPGSATPLALSYDISEMGETLTLSAELDTAWENAFGVKSLTLQEVSLSVELNYEVSNKELTFDISAVIDAGDTSVYLEGSLSTNGDFYLTATVDDLGLSGINDLFFHLFGEDLTAPDVDIYIGEATITISKDKGFSLQIHDLQIGEHTSDDASVSFGSKGAVLKASLTDDVLKFGELQVTKAYAQVSFGRFEAEAKADVLLGGEFEWEGYIFDVGVHVYTPKDGKDTLEYTIYGQFSRTSDGTSLSSSFPLSTLVSVLKGNSLGDIVIENVALIIASCDDPEFGALNHSGYPVLKGIQVCAELGAIDAFTKITGGQHFDLILRAAWSKERGFDLDICLHADTILHLGHGVTTDPIAFGIDLSEPPSLIISTGAIIPVEKQVEPLHFTLEMEFNEIEASATGQLKAANGWKNPFGLSEDITAGPNLALKVGIIYETFLEQGPSELGFVGGFLIGKTGGQLAFQASDIPSQEFLYIEVTNLDLQNLTDFANTIAPRLHLPQPPNVMEFEDVKAYVCSTGVTIGTLVYPPGFSFSARVKLFGIKADAALEIGNGGFHCSGGIDPFSLAGGAIQVTGYKTDRASYDLEFTKDKLGGTVDGVIKLFGLECKMSGTLQMHPQLIIDFQIELDFGSIFQFIVHAGPMSELSEGASDVTQHDAYQLTAEFHSELRDHVSEQIGQMFKDMEKKAQEAADEEKAELEKKRKAWEAEVDAKQKELDDATIVWTKKNEETHAKFDQTMAAYLAKIAELQGALDAASAKLKAAIAEKQAALSAGNASREAKLRDEENSLRATRTEWNNKLQDAHQKLDKATHDLQSGFGNVEHDVDMATQKVDSLQNFINEINNHISNAENAHWWDLAAKASLPGLFAEKLGLEAAKGIADGVLAVAHAVLVGAQYAACKGGLELASKFLDVVQAGADTAIHDAEAALEEANRFTNTLVAGLQAALAEAGKLGQVAIDEASTALTAYKAASVAIIRDAQTAVDVLNTCSEWLVCTTAKTSLTAIKAAGSGLYEVTEVAVAVVEDAEQLGMEVSSWMLQHMTELINITDINLTAQVGKGVDGLVFDAVVKGTAGGEHQFSLEVKFDSSKIGEFLKALFDKIIAWIKATLISYCLSLISPSLFDECERALSSVDLRELREEVTDSVPSNCTKRPPPPPPGTNWSGRDVTAEFQFFAALGFAIELKIKSRVSHRSSPNDVLKILTLNMKTLCLYQSQCPQDENSPLNQEP</sequence>
<evidence type="ECO:0000256" key="1">
    <source>
        <dbReference type="SAM" id="Coils"/>
    </source>
</evidence>
<dbReference type="OrthoDB" id="3219467at2759"/>
<dbReference type="EMBL" id="KV419411">
    <property type="protein sequence ID" value="KZS92233.1"/>
    <property type="molecule type" value="Genomic_DNA"/>
</dbReference>
<feature type="compositionally biased region" description="Basic and acidic residues" evidence="2">
    <location>
        <begin position="162"/>
        <end position="179"/>
    </location>
</feature>
<protein>
    <submittedName>
        <fullName evidence="3">Uncharacterized protein</fullName>
    </submittedName>
</protein>
<dbReference type="Proteomes" id="UP000076722">
    <property type="component" value="Unassembled WGS sequence"/>
</dbReference>
<name>A0A164TBB8_9AGAM</name>
<feature type="region of interest" description="Disordered" evidence="2">
    <location>
        <begin position="1515"/>
        <end position="1535"/>
    </location>
</feature>
<evidence type="ECO:0000313" key="4">
    <source>
        <dbReference type="Proteomes" id="UP000076722"/>
    </source>
</evidence>
<accession>A0A164TBB8</accession>
<feature type="region of interest" description="Disordered" evidence="2">
    <location>
        <begin position="160"/>
        <end position="182"/>
    </location>
</feature>
<keyword evidence="1" id="KW-0175">Coiled coil</keyword>